<protein>
    <submittedName>
        <fullName evidence="3">Uncharacterized protein</fullName>
    </submittedName>
</protein>
<dbReference type="Proteomes" id="UP001152759">
    <property type="component" value="Chromosome 7"/>
</dbReference>
<evidence type="ECO:0000256" key="2">
    <source>
        <dbReference type="SAM" id="SignalP"/>
    </source>
</evidence>
<evidence type="ECO:0000313" key="4">
    <source>
        <dbReference type="Proteomes" id="UP001152759"/>
    </source>
</evidence>
<feature type="chain" id="PRO_5040448591" evidence="2">
    <location>
        <begin position="23"/>
        <end position="860"/>
    </location>
</feature>
<name>A0A9P0AKU0_BEMTA</name>
<proteinExistence type="predicted"/>
<gene>
    <name evidence="3" type="ORF">BEMITA_LOCUS12296</name>
</gene>
<dbReference type="Gene3D" id="3.40.50.300">
    <property type="entry name" value="P-loop containing nucleotide triphosphate hydrolases"/>
    <property type="match status" value="1"/>
</dbReference>
<reference evidence="3" key="1">
    <citation type="submission" date="2021-12" db="EMBL/GenBank/DDBJ databases">
        <authorList>
            <person name="King R."/>
        </authorList>
    </citation>
    <scope>NUCLEOTIDE SEQUENCE</scope>
</reference>
<feature type="signal peptide" evidence="2">
    <location>
        <begin position="1"/>
        <end position="22"/>
    </location>
</feature>
<dbReference type="SUPFAM" id="SSF52540">
    <property type="entry name" value="P-loop containing nucleoside triphosphate hydrolases"/>
    <property type="match status" value="1"/>
</dbReference>
<dbReference type="InterPro" id="IPR027417">
    <property type="entry name" value="P-loop_NTPase"/>
</dbReference>
<sequence>MGTLLVITTFLTLFCTMHTVHADAEADIPIPDLESSSPDLESSSPDLKNSEAESQSVLDLLNEGEEKLVTGYYKDAVLVLGNTGSGKSTLTQFITGNDLNMTSYETEEGTGDYVIRDTSGRISNGSATMSWTIYPEAMLDRKSGTIFFDCPGFSDTRSVAHDIAATYFTKKTIENIGRVKLLFTVGYSAVRIGQDRNDFMELAEHAVTMVKNLDKLQDSIALVVTKVENHKSGGKTVSDAKIIQSVAGYLTKAKSELQRKIQSTSMSTERKQLLAAVIRFIGVLLQKDGNTYSRLGIFRKPDDVGPLQSVHSLRESKKPLEKIIHQNIAFTAHEVKDFGYTISSNSKTVIHELVETIKDNMASDVSRLKREMEELFLSCEKTASDVQGLKNTFQRAYEALSGTCQNVTRPQDFVKRLIRNTRILNITLSQGPITNIEKQSRYLEFFLNFGAREILPLEYAQDFPSLLEYLSSTENYYKVLVYLSNALTNCDLTIADNIERVVSFAKIPYDQSDFSRKERKRIVELMFASISLPQKDQDILQTEYTKIRDIEFNEPKLKKLEQIWNAVELTKMDLFCDLTGRRVTMQSSCLRLSNFINSLDSLCPRAKFIEIFALEKVFIDSDLKLTGREAQVSIIAPVLEVVGAREIVLNGLDGNRTYSQQKAGRTKELVNQTGHCWDDTGFWATIGTKTFDVHCSVSGFNCIDGGDGGDGGAGGMGGRSGQVVLIGNGQDGISGTVLNGEPGRAGTGGHGGTAGPRGKLRIFRVYEWILGVRPKIETRGQSDLKDCSAGENGSSVLSKAPLSPAEENKLSPGITVDRYKEFLRGNLNSSLISTNLSKFLGETLEGDKAVKDLYGYSLRP</sequence>
<evidence type="ECO:0000313" key="3">
    <source>
        <dbReference type="EMBL" id="CAH0393945.1"/>
    </source>
</evidence>
<dbReference type="EMBL" id="OU963868">
    <property type="protein sequence ID" value="CAH0393945.1"/>
    <property type="molecule type" value="Genomic_DNA"/>
</dbReference>
<evidence type="ECO:0000256" key="1">
    <source>
        <dbReference type="SAM" id="MobiDB-lite"/>
    </source>
</evidence>
<feature type="region of interest" description="Disordered" evidence="1">
    <location>
        <begin position="29"/>
        <end position="56"/>
    </location>
</feature>
<keyword evidence="2" id="KW-0732">Signal</keyword>
<organism evidence="3 4">
    <name type="scientific">Bemisia tabaci</name>
    <name type="common">Sweetpotato whitefly</name>
    <name type="synonym">Aleurodes tabaci</name>
    <dbReference type="NCBI Taxonomy" id="7038"/>
    <lineage>
        <taxon>Eukaryota</taxon>
        <taxon>Metazoa</taxon>
        <taxon>Ecdysozoa</taxon>
        <taxon>Arthropoda</taxon>
        <taxon>Hexapoda</taxon>
        <taxon>Insecta</taxon>
        <taxon>Pterygota</taxon>
        <taxon>Neoptera</taxon>
        <taxon>Paraneoptera</taxon>
        <taxon>Hemiptera</taxon>
        <taxon>Sternorrhyncha</taxon>
        <taxon>Aleyrodoidea</taxon>
        <taxon>Aleyrodidae</taxon>
        <taxon>Aleyrodinae</taxon>
        <taxon>Bemisia</taxon>
    </lineage>
</organism>
<feature type="region of interest" description="Disordered" evidence="1">
    <location>
        <begin position="781"/>
        <end position="809"/>
    </location>
</feature>
<feature type="compositionally biased region" description="Low complexity" evidence="1">
    <location>
        <begin position="31"/>
        <end position="47"/>
    </location>
</feature>
<accession>A0A9P0AKU0</accession>
<dbReference type="AlphaFoldDB" id="A0A9P0AKU0"/>
<keyword evidence="4" id="KW-1185">Reference proteome</keyword>